<keyword evidence="3" id="KW-1185">Reference proteome</keyword>
<evidence type="ECO:0000313" key="2">
    <source>
        <dbReference type="EMBL" id="KNZ55980.1"/>
    </source>
</evidence>
<feature type="transmembrane region" description="Helical" evidence="1">
    <location>
        <begin position="32"/>
        <end position="52"/>
    </location>
</feature>
<reference evidence="2 3" key="1">
    <citation type="submission" date="2015-08" db="EMBL/GenBank/DDBJ databases">
        <title>Next Generation Sequencing and Analysis of the Genome of Puccinia sorghi L Schw, the Causal Agent of Maize Common Rust.</title>
        <authorList>
            <person name="Rochi L."/>
            <person name="Burguener G."/>
            <person name="Darino M."/>
            <person name="Turjanski A."/>
            <person name="Kreff E."/>
            <person name="Dieguez M.J."/>
            <person name="Sacco F."/>
        </authorList>
    </citation>
    <scope>NUCLEOTIDE SEQUENCE [LARGE SCALE GENOMIC DNA]</scope>
    <source>
        <strain evidence="2 3">RO10H11247</strain>
    </source>
</reference>
<keyword evidence="1" id="KW-0472">Membrane</keyword>
<dbReference type="AlphaFoldDB" id="A0A0L6V790"/>
<dbReference type="EMBL" id="LAVV01007423">
    <property type="protein sequence ID" value="KNZ55980.1"/>
    <property type="molecule type" value="Genomic_DNA"/>
</dbReference>
<sequence length="340" mass="39066">MAGELIYSSGCGLIGMWGGTCLTKDTSGLHCIFLPLISLLFGFCAWLIEVCTDGKLPGLGEKDVFFYCMYFCIKLYKFILHVSINFSCFLQHCHYITIMNILFVVIQLEFVNLLLLNQLFLYLLRFRVFCAVTRTHRLPYQFFEKQEPLRVAYVIKSSTKGGTENCHSALISSSRPIQAASSQRNCQVKHLPFQSLSATNSYSLRITKLLPLFVPSPLNLYSILPSSLQDLSCGMFSYSLDIIHFCCLIFSFQFGCIFSSLTEFYHYSSDLALFDEMVLLSYYIQESWSVCFYCIQLQKKLSYLTSYGFFTRLREHNRAFWELGNEIFLIPLKALSKSAN</sequence>
<keyword evidence="1" id="KW-0812">Transmembrane</keyword>
<organism evidence="2 3">
    <name type="scientific">Puccinia sorghi</name>
    <dbReference type="NCBI Taxonomy" id="27349"/>
    <lineage>
        <taxon>Eukaryota</taxon>
        <taxon>Fungi</taxon>
        <taxon>Dikarya</taxon>
        <taxon>Basidiomycota</taxon>
        <taxon>Pucciniomycotina</taxon>
        <taxon>Pucciniomycetes</taxon>
        <taxon>Pucciniales</taxon>
        <taxon>Pucciniaceae</taxon>
        <taxon>Puccinia</taxon>
    </lineage>
</organism>
<feature type="transmembrane region" description="Helical" evidence="1">
    <location>
        <begin position="64"/>
        <end position="84"/>
    </location>
</feature>
<keyword evidence="1" id="KW-1133">Transmembrane helix</keyword>
<evidence type="ECO:0000256" key="1">
    <source>
        <dbReference type="SAM" id="Phobius"/>
    </source>
</evidence>
<name>A0A0L6V790_9BASI</name>
<dbReference type="VEuPathDB" id="FungiDB:VP01_2528g3"/>
<feature type="transmembrane region" description="Helical" evidence="1">
    <location>
        <begin position="96"/>
        <end position="124"/>
    </location>
</feature>
<protein>
    <submittedName>
        <fullName evidence="2">Uncharacterized protein</fullName>
    </submittedName>
</protein>
<gene>
    <name evidence="2" type="ORF">VP01_2528g3</name>
</gene>
<accession>A0A0L6V790</accession>
<comment type="caution">
    <text evidence="2">The sequence shown here is derived from an EMBL/GenBank/DDBJ whole genome shotgun (WGS) entry which is preliminary data.</text>
</comment>
<dbReference type="Proteomes" id="UP000037035">
    <property type="component" value="Unassembled WGS sequence"/>
</dbReference>
<proteinExistence type="predicted"/>
<evidence type="ECO:0000313" key="3">
    <source>
        <dbReference type="Proteomes" id="UP000037035"/>
    </source>
</evidence>